<organism evidence="1 2">
    <name type="scientific">Aspergillus coremiiformis</name>
    <dbReference type="NCBI Taxonomy" id="138285"/>
    <lineage>
        <taxon>Eukaryota</taxon>
        <taxon>Fungi</taxon>
        <taxon>Dikarya</taxon>
        <taxon>Ascomycota</taxon>
        <taxon>Pezizomycotina</taxon>
        <taxon>Eurotiomycetes</taxon>
        <taxon>Eurotiomycetidae</taxon>
        <taxon>Eurotiales</taxon>
        <taxon>Aspergillaceae</taxon>
        <taxon>Aspergillus</taxon>
        <taxon>Aspergillus subgen. Circumdati</taxon>
    </lineage>
</organism>
<dbReference type="AlphaFoldDB" id="A0A5N6YTG6"/>
<reference evidence="2" key="1">
    <citation type="submission" date="2019-04" db="EMBL/GenBank/DDBJ databases">
        <title>Friends and foes A comparative genomics studyof 23 Aspergillus species from section Flavi.</title>
        <authorList>
            <consortium name="DOE Joint Genome Institute"/>
            <person name="Kjaerbolling I."/>
            <person name="Vesth T."/>
            <person name="Frisvad J.C."/>
            <person name="Nybo J.L."/>
            <person name="Theobald S."/>
            <person name="Kildgaard S."/>
            <person name="Isbrandt T."/>
            <person name="Kuo A."/>
            <person name="Sato A."/>
            <person name="Lyhne E.K."/>
            <person name="Kogle M.E."/>
            <person name="Wiebenga A."/>
            <person name="Kun R.S."/>
            <person name="Lubbers R.J."/>
            <person name="Makela M.R."/>
            <person name="Barry K."/>
            <person name="Chovatia M."/>
            <person name="Clum A."/>
            <person name="Daum C."/>
            <person name="Haridas S."/>
            <person name="He G."/>
            <person name="LaButti K."/>
            <person name="Lipzen A."/>
            <person name="Mondo S."/>
            <person name="Riley R."/>
            <person name="Salamov A."/>
            <person name="Simmons B.A."/>
            <person name="Magnuson J.K."/>
            <person name="Henrissat B."/>
            <person name="Mortensen U.H."/>
            <person name="Larsen T.O."/>
            <person name="Devries R.P."/>
            <person name="Grigoriev I.V."/>
            <person name="Machida M."/>
            <person name="Baker S.E."/>
            <person name="Andersen M.R."/>
        </authorList>
    </citation>
    <scope>NUCLEOTIDE SEQUENCE [LARGE SCALE GENOMIC DNA]</scope>
    <source>
        <strain evidence="2">CBS 553.77</strain>
    </source>
</reference>
<sequence>MNPTSTTHDQFSLLQPRFSLSMTIRTKKIPAKKKPLSKKKVKRNRLLLATTCHVREVEIRHERGDPNHVVGVAFMLSILFVDSYPGPVLIFSLSLSFSSGCQMFCEKSETLEINLSDEVSLISFFGSHRGFIVFFGWAGSISRGSFSWIDRMIWRDSYGSTPARLDRYPCFLRSRN</sequence>
<dbReference type="EMBL" id="ML739398">
    <property type="protein sequence ID" value="KAE8348794.1"/>
    <property type="molecule type" value="Genomic_DNA"/>
</dbReference>
<name>A0A5N6YTG6_9EURO</name>
<protein>
    <submittedName>
        <fullName evidence="1">Uncharacterized protein</fullName>
    </submittedName>
</protein>
<dbReference type="Proteomes" id="UP000327118">
    <property type="component" value="Unassembled WGS sequence"/>
</dbReference>
<keyword evidence="2" id="KW-1185">Reference proteome</keyword>
<gene>
    <name evidence="1" type="ORF">BDV28DRAFT_77742</name>
</gene>
<accession>A0A5N6YTG6</accession>
<proteinExistence type="predicted"/>
<evidence type="ECO:0000313" key="2">
    <source>
        <dbReference type="Proteomes" id="UP000327118"/>
    </source>
</evidence>
<evidence type="ECO:0000313" key="1">
    <source>
        <dbReference type="EMBL" id="KAE8348794.1"/>
    </source>
</evidence>